<reference evidence="3" key="1">
    <citation type="submission" date="2023-12" db="EMBL/GenBank/DDBJ databases">
        <title>Genome assembly of Anisodus tanguticus.</title>
        <authorList>
            <person name="Wang Y.-J."/>
        </authorList>
    </citation>
    <scope>NUCLEOTIDE SEQUENCE</scope>
    <source>
        <strain evidence="3">KB-2021</strain>
        <tissue evidence="3">Leaf</tissue>
    </source>
</reference>
<dbReference type="Proteomes" id="UP001291623">
    <property type="component" value="Unassembled WGS sequence"/>
</dbReference>
<protein>
    <recommendedName>
        <fullName evidence="2">DUF7086 domain-containing protein</fullName>
    </recommendedName>
</protein>
<dbReference type="Pfam" id="PF23324">
    <property type="entry name" value="DUF7086"/>
    <property type="match status" value="1"/>
</dbReference>
<keyword evidence="4" id="KW-1185">Reference proteome</keyword>
<evidence type="ECO:0000313" key="4">
    <source>
        <dbReference type="Proteomes" id="UP001291623"/>
    </source>
</evidence>
<accession>A0AAE1UY86</accession>
<proteinExistence type="predicted"/>
<sequence length="270" mass="31419">MNNQSNEQEINRKRKNNMSEIFCTHHENLRVEEEGEDKNDLTLRLMSFRPTTRPRKQSPERNQSNLPVGLPSFPPPPLPMSQSVSVEPVRGSLRKRRNPSKANNKDGNNEIIHPPFPWATNRRATIHTLDYLLTKKIITISGEVQCKRCERKYQMDFDLKEKFLEVGTYIAENKSAMHDRAPDIWMNPLLPTCQFCKQENNVKPVFSGDKNSINWLFLLLGRMLGCCTLDDLKYFCEHTKNHRTGAKDRVLYLTYLTLCKQLDPNGPFDR</sequence>
<dbReference type="InterPro" id="IPR055513">
    <property type="entry name" value="DUF7086"/>
</dbReference>
<organism evidence="3 4">
    <name type="scientific">Anisodus tanguticus</name>
    <dbReference type="NCBI Taxonomy" id="243964"/>
    <lineage>
        <taxon>Eukaryota</taxon>
        <taxon>Viridiplantae</taxon>
        <taxon>Streptophyta</taxon>
        <taxon>Embryophyta</taxon>
        <taxon>Tracheophyta</taxon>
        <taxon>Spermatophyta</taxon>
        <taxon>Magnoliopsida</taxon>
        <taxon>eudicotyledons</taxon>
        <taxon>Gunneridae</taxon>
        <taxon>Pentapetalae</taxon>
        <taxon>asterids</taxon>
        <taxon>lamiids</taxon>
        <taxon>Solanales</taxon>
        <taxon>Solanaceae</taxon>
        <taxon>Solanoideae</taxon>
        <taxon>Hyoscyameae</taxon>
        <taxon>Anisodus</taxon>
    </lineage>
</organism>
<evidence type="ECO:0000259" key="2">
    <source>
        <dbReference type="Pfam" id="PF23324"/>
    </source>
</evidence>
<feature type="domain" description="DUF7086" evidence="2">
    <location>
        <begin position="129"/>
        <end position="262"/>
    </location>
</feature>
<dbReference type="PANTHER" id="PTHR34272">
    <property type="entry name" value="EXPRESSED PROTEIN"/>
    <property type="match status" value="1"/>
</dbReference>
<comment type="caution">
    <text evidence="3">The sequence shown here is derived from an EMBL/GenBank/DDBJ whole genome shotgun (WGS) entry which is preliminary data.</text>
</comment>
<dbReference type="EMBL" id="JAVYJV010000022">
    <property type="protein sequence ID" value="KAK4341664.1"/>
    <property type="molecule type" value="Genomic_DNA"/>
</dbReference>
<feature type="region of interest" description="Disordered" evidence="1">
    <location>
        <begin position="48"/>
        <end position="115"/>
    </location>
</feature>
<evidence type="ECO:0000313" key="3">
    <source>
        <dbReference type="EMBL" id="KAK4341664.1"/>
    </source>
</evidence>
<gene>
    <name evidence="3" type="ORF">RND71_040165</name>
</gene>
<name>A0AAE1UY86_9SOLA</name>
<evidence type="ECO:0000256" key="1">
    <source>
        <dbReference type="SAM" id="MobiDB-lite"/>
    </source>
</evidence>
<dbReference type="PANTHER" id="PTHR34272:SF10">
    <property type="entry name" value="HYDROXYPROLINE-RICH GLYCOPROTEIN FAMILY PROTEIN"/>
    <property type="match status" value="1"/>
</dbReference>
<dbReference type="AlphaFoldDB" id="A0AAE1UY86"/>